<dbReference type="SUPFAM" id="SSF53244">
    <property type="entry name" value="MurD-like peptide ligases, peptide-binding domain"/>
    <property type="match status" value="1"/>
</dbReference>
<dbReference type="InterPro" id="IPR000713">
    <property type="entry name" value="Mur_ligase_N"/>
</dbReference>
<dbReference type="InterPro" id="IPR005757">
    <property type="entry name" value="Mpl"/>
</dbReference>
<keyword evidence="11" id="KW-1185">Reference proteome</keyword>
<dbReference type="Pfam" id="PF08245">
    <property type="entry name" value="Mur_ligase_M"/>
    <property type="match status" value="1"/>
</dbReference>
<dbReference type="GO" id="GO:0051301">
    <property type="term" value="P:cell division"/>
    <property type="evidence" value="ECO:0007669"/>
    <property type="project" value="UniProtKB-KW"/>
</dbReference>
<dbReference type="InterPro" id="IPR050061">
    <property type="entry name" value="MurCDEF_pg_biosynth"/>
</dbReference>
<evidence type="ECO:0000256" key="1">
    <source>
        <dbReference type="ARBA" id="ARBA00022598"/>
    </source>
</evidence>
<comment type="caution">
    <text evidence="10">The sequence shown here is derived from an EMBL/GenBank/DDBJ whole genome shotgun (WGS) entry which is preliminary data.</text>
</comment>
<dbReference type="InterPro" id="IPR001763">
    <property type="entry name" value="Rhodanese-like_dom"/>
</dbReference>
<evidence type="ECO:0000256" key="6">
    <source>
        <dbReference type="ARBA" id="ARBA00022984"/>
    </source>
</evidence>
<dbReference type="InterPro" id="IPR036565">
    <property type="entry name" value="Mur-like_cat_sf"/>
</dbReference>
<dbReference type="AlphaFoldDB" id="A0A934VHG9"/>
<evidence type="ECO:0000313" key="11">
    <source>
        <dbReference type="Proteomes" id="UP000604083"/>
    </source>
</evidence>
<keyword evidence="1 10" id="KW-0436">Ligase</keyword>
<dbReference type="Pfam" id="PF01225">
    <property type="entry name" value="Mur_ligase"/>
    <property type="match status" value="1"/>
</dbReference>
<dbReference type="Proteomes" id="UP000604083">
    <property type="component" value="Unassembled WGS sequence"/>
</dbReference>
<evidence type="ECO:0000259" key="9">
    <source>
        <dbReference type="PROSITE" id="PS50206"/>
    </source>
</evidence>
<dbReference type="PANTHER" id="PTHR43445:SF5">
    <property type="entry name" value="UDP-N-ACETYLMURAMATE--L-ALANYL-GAMMA-D-GLUTAMYL-MESO-2,6-DIAMINOHEPTANDIOATE LIGASE"/>
    <property type="match status" value="1"/>
</dbReference>
<dbReference type="EMBL" id="JAENIO010000015">
    <property type="protein sequence ID" value="MBK1833943.1"/>
    <property type="molecule type" value="Genomic_DNA"/>
</dbReference>
<dbReference type="PANTHER" id="PTHR43445">
    <property type="entry name" value="UDP-N-ACETYLMURAMATE--L-ALANINE LIGASE-RELATED"/>
    <property type="match status" value="1"/>
</dbReference>
<dbReference type="SUPFAM" id="SSF51984">
    <property type="entry name" value="MurCD N-terminal domain"/>
    <property type="match status" value="1"/>
</dbReference>
<keyword evidence="3" id="KW-0547">Nucleotide-binding</keyword>
<sequence>MTLIFGRGLFPVPTIRLATAVRHFHFIGICGTAMGSVAAAMKRAGFEVTGSDANVYPPMSTFLESEGIELFEGYRRENIPASADTIIVGNAVSRGNEEAEEVLDRKLLYQSLPEVLKEHFLRGKRNLVIAGTHGKTTTSSLVAWLLKAAGRNPSHMIGGVPKNFERGAEFTDSEFVVLEGDEYDTAFFDKRSKFLHYLPEVAVINNIEFDHADIYADLDAVLLTFSRLLRIVPGNGVAFLNGDCANSLTLVEAAPCPIQLVGMGENCQVRISEITGADGGTSFQLNGESFFLPMTGEFNVRNAAMAVCVARQAGLSEEEIREGLASFAGIKRRQEVRGEVRGVTVIDDFAHHPTAVEQVIDGLRQGYPGRRLLVILEPRSNTMRQEAHKGNLAGALAKADLAVVPPVLEVGQIAQEALLDVPQLIADINAAGGDARSISNVEDIVAWTVAEAREGDLVAVLSNGGFGGIHPKLLEALASS</sequence>
<dbReference type="Gene3D" id="3.90.190.20">
    <property type="entry name" value="Mur ligase, C-terminal domain"/>
    <property type="match status" value="1"/>
</dbReference>
<feature type="domain" description="Rhodanese" evidence="9">
    <location>
        <begin position="110"/>
        <end position="172"/>
    </location>
</feature>
<dbReference type="GO" id="GO:0071555">
    <property type="term" value="P:cell wall organization"/>
    <property type="evidence" value="ECO:0007669"/>
    <property type="project" value="UniProtKB-KW"/>
</dbReference>
<dbReference type="NCBIfam" id="TIGR01081">
    <property type="entry name" value="mpl"/>
    <property type="match status" value="1"/>
</dbReference>
<gene>
    <name evidence="10" type="primary">mpl</name>
    <name evidence="10" type="ORF">JIN78_07720</name>
</gene>
<dbReference type="InterPro" id="IPR013221">
    <property type="entry name" value="Mur_ligase_cen"/>
</dbReference>
<evidence type="ECO:0000256" key="3">
    <source>
        <dbReference type="ARBA" id="ARBA00022741"/>
    </source>
</evidence>
<keyword evidence="7" id="KW-0131">Cell cycle</keyword>
<dbReference type="InterPro" id="IPR036615">
    <property type="entry name" value="Mur_ligase_C_dom_sf"/>
</dbReference>
<dbReference type="GO" id="GO:0016881">
    <property type="term" value="F:acid-amino acid ligase activity"/>
    <property type="evidence" value="ECO:0007669"/>
    <property type="project" value="InterPro"/>
</dbReference>
<protein>
    <submittedName>
        <fullName evidence="10">UDP-N-acetylmuramate:L-alanyl-gamma-D-glutamyl-meso-diaminopimelate ligase</fullName>
    </submittedName>
</protein>
<name>A0A934VHG9_9BACT</name>
<keyword evidence="6" id="KW-0573">Peptidoglycan synthesis</keyword>
<dbReference type="GO" id="GO:0005524">
    <property type="term" value="F:ATP binding"/>
    <property type="evidence" value="ECO:0007669"/>
    <property type="project" value="UniProtKB-KW"/>
</dbReference>
<evidence type="ECO:0000256" key="8">
    <source>
        <dbReference type="ARBA" id="ARBA00023316"/>
    </source>
</evidence>
<dbReference type="Gene3D" id="3.40.1190.10">
    <property type="entry name" value="Mur-like, catalytic domain"/>
    <property type="match status" value="1"/>
</dbReference>
<proteinExistence type="predicted"/>
<dbReference type="SUPFAM" id="SSF53623">
    <property type="entry name" value="MurD-like peptide ligases, catalytic domain"/>
    <property type="match status" value="1"/>
</dbReference>
<organism evidence="10 11">
    <name type="scientific">Roseibacillus ishigakijimensis</name>
    <dbReference type="NCBI Taxonomy" id="454146"/>
    <lineage>
        <taxon>Bacteria</taxon>
        <taxon>Pseudomonadati</taxon>
        <taxon>Verrucomicrobiota</taxon>
        <taxon>Verrucomicrobiia</taxon>
        <taxon>Verrucomicrobiales</taxon>
        <taxon>Verrucomicrobiaceae</taxon>
        <taxon>Roseibacillus</taxon>
    </lineage>
</organism>
<dbReference type="InterPro" id="IPR004101">
    <property type="entry name" value="Mur_ligase_C"/>
</dbReference>
<keyword evidence="5" id="KW-0133">Cell shape</keyword>
<evidence type="ECO:0000256" key="4">
    <source>
        <dbReference type="ARBA" id="ARBA00022840"/>
    </source>
</evidence>
<keyword evidence="2" id="KW-0132">Cell division</keyword>
<evidence type="ECO:0000256" key="2">
    <source>
        <dbReference type="ARBA" id="ARBA00022618"/>
    </source>
</evidence>
<dbReference type="GO" id="GO:0009252">
    <property type="term" value="P:peptidoglycan biosynthetic process"/>
    <property type="evidence" value="ECO:0007669"/>
    <property type="project" value="UniProtKB-KW"/>
</dbReference>
<dbReference type="GO" id="GO:0008360">
    <property type="term" value="P:regulation of cell shape"/>
    <property type="evidence" value="ECO:0007669"/>
    <property type="project" value="UniProtKB-KW"/>
</dbReference>
<keyword evidence="8" id="KW-0961">Cell wall biogenesis/degradation</keyword>
<reference evidence="10" key="1">
    <citation type="submission" date="2021-01" db="EMBL/GenBank/DDBJ databases">
        <title>Modified the classification status of verrucomicrobia.</title>
        <authorList>
            <person name="Feng X."/>
        </authorList>
    </citation>
    <scope>NUCLEOTIDE SEQUENCE</scope>
    <source>
        <strain evidence="10">KCTC 12986</strain>
    </source>
</reference>
<evidence type="ECO:0000256" key="5">
    <source>
        <dbReference type="ARBA" id="ARBA00022960"/>
    </source>
</evidence>
<dbReference type="PROSITE" id="PS50206">
    <property type="entry name" value="RHODANESE_3"/>
    <property type="match status" value="1"/>
</dbReference>
<dbReference type="Pfam" id="PF02875">
    <property type="entry name" value="Mur_ligase_C"/>
    <property type="match status" value="1"/>
</dbReference>
<keyword evidence="4" id="KW-0067">ATP-binding</keyword>
<evidence type="ECO:0000313" key="10">
    <source>
        <dbReference type="EMBL" id="MBK1833943.1"/>
    </source>
</evidence>
<accession>A0A934VHG9</accession>
<evidence type="ECO:0000256" key="7">
    <source>
        <dbReference type="ARBA" id="ARBA00023306"/>
    </source>
</evidence>
<dbReference type="Gene3D" id="3.40.50.720">
    <property type="entry name" value="NAD(P)-binding Rossmann-like Domain"/>
    <property type="match status" value="1"/>
</dbReference>